<evidence type="ECO:0000256" key="8">
    <source>
        <dbReference type="HAMAP-Rule" id="MF_00692"/>
    </source>
</evidence>
<dbReference type="EC" id="2.7.7.108" evidence="8"/>
<accession>A0ABT3N1D7</accession>
<comment type="catalytic activity">
    <reaction evidence="8">
        <text>L-tyrosyl-[protein] + UTP = O-(5'-uridylyl)-L-tyrosyl-[protein] + diphosphate</text>
        <dbReference type="Rhea" id="RHEA:83887"/>
        <dbReference type="Rhea" id="RHEA-COMP:10136"/>
        <dbReference type="Rhea" id="RHEA-COMP:20238"/>
        <dbReference type="ChEBI" id="CHEBI:33019"/>
        <dbReference type="ChEBI" id="CHEBI:46398"/>
        <dbReference type="ChEBI" id="CHEBI:46858"/>
        <dbReference type="ChEBI" id="CHEBI:90602"/>
    </reaction>
</comment>
<feature type="binding site" evidence="8">
    <location>
        <position position="92"/>
    </location>
    <ligand>
        <name>ATP</name>
        <dbReference type="ChEBI" id="CHEBI:30616"/>
    </ligand>
</feature>
<evidence type="ECO:0000256" key="2">
    <source>
        <dbReference type="ARBA" id="ARBA00022679"/>
    </source>
</evidence>
<evidence type="ECO:0000256" key="7">
    <source>
        <dbReference type="ARBA" id="ARBA00022842"/>
    </source>
</evidence>
<keyword evidence="6 8" id="KW-0067">ATP-binding</keyword>
<dbReference type="PANTHER" id="PTHR32057">
    <property type="entry name" value="PROTEIN ADENYLYLTRANSFERASE SELO, MITOCHONDRIAL"/>
    <property type="match status" value="1"/>
</dbReference>
<dbReference type="HAMAP" id="MF_00692">
    <property type="entry name" value="SelO"/>
    <property type="match status" value="1"/>
</dbReference>
<dbReference type="PANTHER" id="PTHR32057:SF14">
    <property type="entry name" value="PROTEIN ADENYLYLTRANSFERASE SELO, MITOCHONDRIAL"/>
    <property type="match status" value="1"/>
</dbReference>
<reference evidence="9 10" key="1">
    <citation type="submission" date="2022-10" db="EMBL/GenBank/DDBJ databases">
        <title>High-quality genome sequences of two octocoral-associated bacteria, Endozoicomonas euniceicola EF212 and Endozoicomonas gorgoniicola PS125.</title>
        <authorList>
            <person name="Chiou Y.-J."/>
            <person name="Chen Y.-H."/>
        </authorList>
    </citation>
    <scope>NUCLEOTIDE SEQUENCE [LARGE SCALE GENOMIC DNA]</scope>
    <source>
        <strain evidence="9 10">PS125</strain>
    </source>
</reference>
<gene>
    <name evidence="8" type="primary">ydiU</name>
    <name evidence="8" type="synonym">selO</name>
    <name evidence="9" type="ORF">NX722_22980</name>
</gene>
<feature type="binding site" evidence="8">
    <location>
        <position position="176"/>
    </location>
    <ligand>
        <name>ATP</name>
        <dbReference type="ChEBI" id="CHEBI:30616"/>
    </ligand>
</feature>
<keyword evidence="2 8" id="KW-0808">Transferase</keyword>
<feature type="active site" description="Proton acceptor" evidence="8">
    <location>
        <position position="252"/>
    </location>
</feature>
<evidence type="ECO:0000256" key="3">
    <source>
        <dbReference type="ARBA" id="ARBA00022695"/>
    </source>
</evidence>
<keyword evidence="5 8" id="KW-0547">Nucleotide-binding</keyword>
<keyword evidence="10" id="KW-1185">Reference proteome</keyword>
<comment type="caution">
    <text evidence="9">The sequence shown here is derived from an EMBL/GenBank/DDBJ whole genome shotgun (WGS) entry which is preliminary data.</text>
</comment>
<comment type="similarity">
    <text evidence="1 8">Belongs to the SELO family.</text>
</comment>
<comment type="catalytic activity">
    <reaction evidence="8">
        <text>L-tyrosyl-[protein] + ATP = O-(5'-adenylyl)-L-tyrosyl-[protein] + diphosphate</text>
        <dbReference type="Rhea" id="RHEA:54288"/>
        <dbReference type="Rhea" id="RHEA-COMP:10136"/>
        <dbReference type="Rhea" id="RHEA-COMP:13846"/>
        <dbReference type="ChEBI" id="CHEBI:30616"/>
        <dbReference type="ChEBI" id="CHEBI:33019"/>
        <dbReference type="ChEBI" id="CHEBI:46858"/>
        <dbReference type="ChEBI" id="CHEBI:83624"/>
        <dbReference type="EC" id="2.7.7.108"/>
    </reaction>
</comment>
<comment type="catalytic activity">
    <reaction evidence="8">
        <text>L-seryl-[protein] + ATP = 3-O-(5'-adenylyl)-L-seryl-[protein] + diphosphate</text>
        <dbReference type="Rhea" id="RHEA:58120"/>
        <dbReference type="Rhea" id="RHEA-COMP:9863"/>
        <dbReference type="Rhea" id="RHEA-COMP:15073"/>
        <dbReference type="ChEBI" id="CHEBI:29999"/>
        <dbReference type="ChEBI" id="CHEBI:30616"/>
        <dbReference type="ChEBI" id="CHEBI:33019"/>
        <dbReference type="ChEBI" id="CHEBI:142516"/>
        <dbReference type="EC" id="2.7.7.108"/>
    </reaction>
</comment>
<proteinExistence type="inferred from homology"/>
<dbReference type="InterPro" id="IPR003846">
    <property type="entry name" value="SelO"/>
</dbReference>
<comment type="catalytic activity">
    <reaction evidence="8">
        <text>L-threonyl-[protein] + ATP = 3-O-(5'-adenylyl)-L-threonyl-[protein] + diphosphate</text>
        <dbReference type="Rhea" id="RHEA:54292"/>
        <dbReference type="Rhea" id="RHEA-COMP:11060"/>
        <dbReference type="Rhea" id="RHEA-COMP:13847"/>
        <dbReference type="ChEBI" id="CHEBI:30013"/>
        <dbReference type="ChEBI" id="CHEBI:30616"/>
        <dbReference type="ChEBI" id="CHEBI:33019"/>
        <dbReference type="ChEBI" id="CHEBI:138113"/>
        <dbReference type="EC" id="2.7.7.108"/>
    </reaction>
</comment>
<evidence type="ECO:0000256" key="6">
    <source>
        <dbReference type="ARBA" id="ARBA00022840"/>
    </source>
</evidence>
<sequence>MTNLNQLKFRNSFSQLPEAFYTRQSANPLTNPRLVCISQPAADLIELDTSCTSLNQLCEITSGNDTCPSFAPLAMVYSGHQFGAYNPQLGDGRGLLLGEVQTTHQGKWDLYLKGSGTTPYSRFGDGRAVLRSCIREFLCSEAMHHLGIPTTRALCVTTSDTPVYRETEEKGSTLLRLARTHIRFGHFEYFYYTRQHDLLKALADYTIGQYFPQLVNDSDKYLLLFQEVISKTALMVAHWQAAGFAHGVMNTDNMSILGETFDYGPFGFQDDFDWNYICNHSDYYGRYAFSQQPDISYWNCGRLAQALLPLIADTESLQTIIDQYPQLYSGHYTELMTRKLGLTLVEDEDPELIKSLLQLLQDEHCDYTLFFRALCAFSPDAPLPDYLQTLQQPPLLRWLNTYTERLKRNLMDNRTRSQVMKQVNPKFILRNYLAQQTIEQAEQGNYKPIEELLSVLESPYGEHPEYEHFAAAPPDWGKKLEISCSS</sequence>
<comment type="cofactor">
    <cofactor evidence="8">
        <name>Mg(2+)</name>
        <dbReference type="ChEBI" id="CHEBI:18420"/>
    </cofactor>
    <cofactor evidence="8">
        <name>Mn(2+)</name>
        <dbReference type="ChEBI" id="CHEBI:29035"/>
    </cofactor>
</comment>
<feature type="binding site" evidence="8">
    <location>
        <position position="90"/>
    </location>
    <ligand>
        <name>ATP</name>
        <dbReference type="ChEBI" id="CHEBI:30616"/>
    </ligand>
</feature>
<dbReference type="RefSeq" id="WP_262565192.1">
    <property type="nucleotide sequence ID" value="NZ_JAPFCC010000001.1"/>
</dbReference>
<feature type="binding site" evidence="8">
    <location>
        <position position="113"/>
    </location>
    <ligand>
        <name>ATP</name>
        <dbReference type="ChEBI" id="CHEBI:30616"/>
    </ligand>
</feature>
<keyword evidence="7 8" id="KW-0460">Magnesium</keyword>
<evidence type="ECO:0000256" key="5">
    <source>
        <dbReference type="ARBA" id="ARBA00022741"/>
    </source>
</evidence>
<feature type="binding site" evidence="8">
    <location>
        <position position="183"/>
    </location>
    <ligand>
        <name>ATP</name>
        <dbReference type="ChEBI" id="CHEBI:30616"/>
    </ligand>
</feature>
<evidence type="ECO:0000313" key="9">
    <source>
        <dbReference type="EMBL" id="MCW7555435.1"/>
    </source>
</evidence>
<evidence type="ECO:0000313" key="10">
    <source>
        <dbReference type="Proteomes" id="UP001209854"/>
    </source>
</evidence>
<keyword evidence="4 8" id="KW-0479">Metal-binding</keyword>
<dbReference type="EC" id="2.7.7.-" evidence="8"/>
<dbReference type="NCBIfam" id="NF000658">
    <property type="entry name" value="PRK00029.1"/>
    <property type="match status" value="1"/>
</dbReference>
<keyword evidence="8" id="KW-0464">Manganese</keyword>
<dbReference type="Pfam" id="PF02696">
    <property type="entry name" value="SelO"/>
    <property type="match status" value="1"/>
</dbReference>
<dbReference type="EMBL" id="JAPFCC010000001">
    <property type="protein sequence ID" value="MCW7555435.1"/>
    <property type="molecule type" value="Genomic_DNA"/>
</dbReference>
<comment type="catalytic activity">
    <reaction evidence="8">
        <text>L-histidyl-[protein] + UTP = N(tele)-(5'-uridylyl)-L-histidyl-[protein] + diphosphate</text>
        <dbReference type="Rhea" id="RHEA:83891"/>
        <dbReference type="Rhea" id="RHEA-COMP:9745"/>
        <dbReference type="Rhea" id="RHEA-COMP:20239"/>
        <dbReference type="ChEBI" id="CHEBI:29979"/>
        <dbReference type="ChEBI" id="CHEBI:33019"/>
        <dbReference type="ChEBI" id="CHEBI:46398"/>
        <dbReference type="ChEBI" id="CHEBI:233474"/>
    </reaction>
</comment>
<name>A0ABT3N1D7_9GAMM</name>
<feature type="binding site" evidence="8">
    <location>
        <position position="262"/>
    </location>
    <ligand>
        <name>ATP</name>
        <dbReference type="ChEBI" id="CHEBI:30616"/>
    </ligand>
</feature>
<feature type="binding site" evidence="8">
    <location>
        <position position="125"/>
    </location>
    <ligand>
        <name>ATP</name>
        <dbReference type="ChEBI" id="CHEBI:30616"/>
    </ligand>
</feature>
<feature type="binding site" evidence="8">
    <location>
        <position position="253"/>
    </location>
    <ligand>
        <name>Mg(2+)</name>
        <dbReference type="ChEBI" id="CHEBI:18420"/>
    </ligand>
</feature>
<evidence type="ECO:0000256" key="4">
    <source>
        <dbReference type="ARBA" id="ARBA00022723"/>
    </source>
</evidence>
<comment type="catalytic activity">
    <reaction evidence="8">
        <text>L-seryl-[protein] + UTP = O-(5'-uridylyl)-L-seryl-[protein] + diphosphate</text>
        <dbReference type="Rhea" id="RHEA:64604"/>
        <dbReference type="Rhea" id="RHEA-COMP:9863"/>
        <dbReference type="Rhea" id="RHEA-COMP:16635"/>
        <dbReference type="ChEBI" id="CHEBI:29999"/>
        <dbReference type="ChEBI" id="CHEBI:33019"/>
        <dbReference type="ChEBI" id="CHEBI:46398"/>
        <dbReference type="ChEBI" id="CHEBI:156051"/>
    </reaction>
</comment>
<protein>
    <recommendedName>
        <fullName evidence="8">Protein nucleotidyltransferase YdiU</fullName>
        <ecNumber evidence="8">2.7.7.-</ecNumber>
    </recommendedName>
    <alternativeName>
        <fullName evidence="8">Protein adenylyltransferase YdiU</fullName>
        <ecNumber evidence="8">2.7.7.108</ecNumber>
    </alternativeName>
    <alternativeName>
        <fullName evidence="8">Protein uridylyltransferase YdiU</fullName>
        <ecNumber evidence="8">2.7.7.-</ecNumber>
    </alternativeName>
</protein>
<comment type="function">
    <text evidence="8">Nucleotidyltransferase involved in the post-translational modification of proteins. It can catalyze the addition of adenosine monophosphate (AMP) or uridine monophosphate (UMP) to a protein, resulting in modifications known as AMPylation and UMPylation.</text>
</comment>
<evidence type="ECO:0000256" key="1">
    <source>
        <dbReference type="ARBA" id="ARBA00009747"/>
    </source>
</evidence>
<organism evidence="9 10">
    <name type="scientific">Endozoicomonas gorgoniicola</name>
    <dbReference type="NCBI Taxonomy" id="1234144"/>
    <lineage>
        <taxon>Bacteria</taxon>
        <taxon>Pseudomonadati</taxon>
        <taxon>Pseudomonadota</taxon>
        <taxon>Gammaproteobacteria</taxon>
        <taxon>Oceanospirillales</taxon>
        <taxon>Endozoicomonadaceae</taxon>
        <taxon>Endozoicomonas</taxon>
    </lineage>
</organism>
<dbReference type="Proteomes" id="UP001209854">
    <property type="component" value="Unassembled WGS sequence"/>
</dbReference>
<keyword evidence="3 8" id="KW-0548">Nucleotidyltransferase</keyword>
<feature type="binding site" evidence="8">
    <location>
        <position position="126"/>
    </location>
    <ligand>
        <name>ATP</name>
        <dbReference type="ChEBI" id="CHEBI:30616"/>
    </ligand>
</feature>
<feature type="binding site" evidence="8">
    <location>
        <position position="262"/>
    </location>
    <ligand>
        <name>Mg(2+)</name>
        <dbReference type="ChEBI" id="CHEBI:18420"/>
    </ligand>
</feature>
<feature type="binding site" evidence="8">
    <location>
        <position position="93"/>
    </location>
    <ligand>
        <name>ATP</name>
        <dbReference type="ChEBI" id="CHEBI:30616"/>
    </ligand>
</feature>